<comment type="caution">
    <text evidence="16">The sequence shown here is derived from an EMBL/GenBank/DDBJ whole genome shotgun (WGS) entry which is preliminary data.</text>
</comment>
<feature type="transmembrane region" description="Helical" evidence="14">
    <location>
        <begin position="60"/>
        <end position="80"/>
    </location>
</feature>
<comment type="subcellular location">
    <subcellularLocation>
        <location evidence="1">Cell membrane</location>
        <topology evidence="1">Multi-pass membrane protein</topology>
    </subcellularLocation>
</comment>
<evidence type="ECO:0000256" key="5">
    <source>
        <dbReference type="ARBA" id="ARBA00023040"/>
    </source>
</evidence>
<name>A0AAN8KQV0_9TELE</name>
<proteinExistence type="inferred from homology"/>
<evidence type="ECO:0000256" key="14">
    <source>
        <dbReference type="SAM" id="Phobius"/>
    </source>
</evidence>
<dbReference type="PROSITE" id="PS50262">
    <property type="entry name" value="G_PROTEIN_RECEP_F1_2"/>
    <property type="match status" value="1"/>
</dbReference>
<evidence type="ECO:0000256" key="2">
    <source>
        <dbReference type="ARBA" id="ARBA00022475"/>
    </source>
</evidence>
<accession>A0AAN8KQV0</accession>
<keyword evidence="10 13" id="KW-0807">Transducer</keyword>
<evidence type="ECO:0000256" key="4">
    <source>
        <dbReference type="ARBA" id="ARBA00022989"/>
    </source>
</evidence>
<dbReference type="PANTHER" id="PTHR24233:SF11">
    <property type="entry name" value="P2Y PURINOCEPTOR 14-LIKE"/>
    <property type="match status" value="1"/>
</dbReference>
<keyword evidence="2" id="KW-1003">Cell membrane</keyword>
<feature type="transmembrane region" description="Helical" evidence="14">
    <location>
        <begin position="192"/>
        <end position="214"/>
    </location>
</feature>
<evidence type="ECO:0000259" key="15">
    <source>
        <dbReference type="PROSITE" id="PS50262"/>
    </source>
</evidence>
<evidence type="ECO:0000313" key="17">
    <source>
        <dbReference type="Proteomes" id="UP001356427"/>
    </source>
</evidence>
<evidence type="ECO:0000256" key="3">
    <source>
        <dbReference type="ARBA" id="ARBA00022692"/>
    </source>
</evidence>
<comment type="function">
    <text evidence="12">G-protein-coupled receptor of lysophosphatidylserine (LysoPS) that plays different roles in immune response. Acts a damage-sensing receptor that triggers tissue repair upon recognition of dying neutrophils. Mechanistically, apoptotic neutrophils release lysophosphatydilserine that are recognized by type 3 innate lymphoid cells (ILC3s) via GPR34, which activates downstream PI3K-AKT and RAS-ERK signaling pathways leading to STAT3 activation and IL-22 production. Plays an important role in microglial function, controlling morphology and phagocytosis.</text>
</comment>
<keyword evidence="5 13" id="KW-0297">G-protein coupled receptor</keyword>
<feature type="transmembrane region" description="Helical" evidence="14">
    <location>
        <begin position="27"/>
        <end position="48"/>
    </location>
</feature>
<reference evidence="16 17" key="1">
    <citation type="submission" date="2021-04" db="EMBL/GenBank/DDBJ databases">
        <authorList>
            <person name="De Guttry C."/>
            <person name="Zahm M."/>
            <person name="Klopp C."/>
            <person name="Cabau C."/>
            <person name="Louis A."/>
            <person name="Berthelot C."/>
            <person name="Parey E."/>
            <person name="Roest Crollius H."/>
            <person name="Montfort J."/>
            <person name="Robinson-Rechavi M."/>
            <person name="Bucao C."/>
            <person name="Bouchez O."/>
            <person name="Gislard M."/>
            <person name="Lluch J."/>
            <person name="Milhes M."/>
            <person name="Lampietro C."/>
            <person name="Lopez Roques C."/>
            <person name="Donnadieu C."/>
            <person name="Braasch I."/>
            <person name="Desvignes T."/>
            <person name="Postlethwait J."/>
            <person name="Bobe J."/>
            <person name="Wedekind C."/>
            <person name="Guiguen Y."/>
        </authorList>
    </citation>
    <scope>NUCLEOTIDE SEQUENCE [LARGE SCALE GENOMIC DNA]</scope>
    <source>
        <strain evidence="16">Cs_M1</strain>
        <tissue evidence="16">Blood</tissue>
    </source>
</reference>
<dbReference type="PANTHER" id="PTHR24233">
    <property type="entry name" value="P2Y PURINOCEPTOR-RELATED G-PROTEIN COUPLED RECEPTOR"/>
    <property type="match status" value="1"/>
</dbReference>
<feature type="transmembrane region" description="Helical" evidence="14">
    <location>
        <begin position="92"/>
        <end position="118"/>
    </location>
</feature>
<dbReference type="CDD" id="cd14982">
    <property type="entry name" value="7tmA_purinoceptor-like"/>
    <property type="match status" value="1"/>
</dbReference>
<dbReference type="PROSITE" id="PS00237">
    <property type="entry name" value="G_PROTEIN_RECEP_F1_1"/>
    <property type="match status" value="1"/>
</dbReference>
<evidence type="ECO:0000256" key="11">
    <source>
        <dbReference type="ARBA" id="ARBA00035691"/>
    </source>
</evidence>
<evidence type="ECO:0000256" key="13">
    <source>
        <dbReference type="RuleBase" id="RU000688"/>
    </source>
</evidence>
<dbReference type="Gene3D" id="1.20.1070.10">
    <property type="entry name" value="Rhodopsin 7-helix transmembrane proteins"/>
    <property type="match status" value="1"/>
</dbReference>
<dbReference type="EMBL" id="JAGTTL010000032">
    <property type="protein sequence ID" value="KAK6297077.1"/>
    <property type="molecule type" value="Genomic_DNA"/>
</dbReference>
<dbReference type="GO" id="GO:0005886">
    <property type="term" value="C:plasma membrane"/>
    <property type="evidence" value="ECO:0007669"/>
    <property type="project" value="UniProtKB-SubCell"/>
</dbReference>
<evidence type="ECO:0000256" key="7">
    <source>
        <dbReference type="ARBA" id="ARBA00023157"/>
    </source>
</evidence>
<evidence type="ECO:0000313" key="16">
    <source>
        <dbReference type="EMBL" id="KAK6297077.1"/>
    </source>
</evidence>
<evidence type="ECO:0000256" key="9">
    <source>
        <dbReference type="ARBA" id="ARBA00023180"/>
    </source>
</evidence>
<keyword evidence="4 14" id="KW-1133">Transmembrane helix</keyword>
<dbReference type="PRINTS" id="PR00237">
    <property type="entry name" value="GPCRRHODOPSN"/>
</dbReference>
<dbReference type="AlphaFoldDB" id="A0AAN8KQV0"/>
<keyword evidence="6 14" id="KW-0472">Membrane</keyword>
<comment type="similarity">
    <text evidence="13">Belongs to the G-protein coupled receptor 1 family.</text>
</comment>
<feature type="transmembrane region" description="Helical" evidence="14">
    <location>
        <begin position="245"/>
        <end position="268"/>
    </location>
</feature>
<keyword evidence="8 13" id="KW-0675">Receptor</keyword>
<dbReference type="InterPro" id="IPR017452">
    <property type="entry name" value="GPCR_Rhodpsn_7TM"/>
</dbReference>
<evidence type="ECO:0000256" key="10">
    <source>
        <dbReference type="ARBA" id="ARBA00023224"/>
    </source>
</evidence>
<evidence type="ECO:0000256" key="12">
    <source>
        <dbReference type="ARBA" id="ARBA00045234"/>
    </source>
</evidence>
<dbReference type="Proteomes" id="UP001356427">
    <property type="component" value="Unassembled WGS sequence"/>
</dbReference>
<evidence type="ECO:0000256" key="1">
    <source>
        <dbReference type="ARBA" id="ARBA00004651"/>
    </source>
</evidence>
<organism evidence="16 17">
    <name type="scientific">Coregonus suidteri</name>
    <dbReference type="NCBI Taxonomy" id="861788"/>
    <lineage>
        <taxon>Eukaryota</taxon>
        <taxon>Metazoa</taxon>
        <taxon>Chordata</taxon>
        <taxon>Craniata</taxon>
        <taxon>Vertebrata</taxon>
        <taxon>Euteleostomi</taxon>
        <taxon>Actinopterygii</taxon>
        <taxon>Neopterygii</taxon>
        <taxon>Teleostei</taxon>
        <taxon>Protacanthopterygii</taxon>
        <taxon>Salmoniformes</taxon>
        <taxon>Salmonidae</taxon>
        <taxon>Coregoninae</taxon>
        <taxon>Coregonus</taxon>
    </lineage>
</organism>
<keyword evidence="7" id="KW-1015">Disulfide bond</keyword>
<feature type="domain" description="G-protein coupled receptors family 1 profile" evidence="15">
    <location>
        <begin position="39"/>
        <end position="304"/>
    </location>
</feature>
<keyword evidence="9" id="KW-0325">Glycoprotein</keyword>
<keyword evidence="3 13" id="KW-0812">Transmembrane</keyword>
<dbReference type="Pfam" id="PF00001">
    <property type="entry name" value="7tm_1"/>
    <property type="match status" value="1"/>
</dbReference>
<feature type="transmembrane region" description="Helical" evidence="14">
    <location>
        <begin position="139"/>
        <end position="161"/>
    </location>
</feature>
<keyword evidence="17" id="KW-1185">Reference proteome</keyword>
<evidence type="ECO:0000256" key="8">
    <source>
        <dbReference type="ARBA" id="ARBA00023170"/>
    </source>
</evidence>
<feature type="transmembrane region" description="Helical" evidence="14">
    <location>
        <begin position="288"/>
        <end position="308"/>
    </location>
</feature>
<dbReference type="GO" id="GO:0045028">
    <property type="term" value="F:G protein-coupled purinergic nucleotide receptor activity"/>
    <property type="evidence" value="ECO:0007669"/>
    <property type="project" value="TreeGrafter"/>
</dbReference>
<sequence length="368" mass="41603">MNYTVGNGSGSASCNLMEVSTYPFFTVTYSLVFLMGLVLNGFTVRVYFCRAQRHQSSVTVYLQNLAAADFFLSLCLPLRIANYATHNSALMRHVYCSFGATAFYLNMYASILFMDYIAANRYLKIVRPLETHALQTVRAAHYISMATWVTLLALSSAYLTVSLLTTWGTDPIPGTMGCDALHSPQLLLLYKIIHSFSAAIFLFVLFSLLFLYWATIRRLRQVQLNQQNHPSCGSSRKLSSSKRNMLVLVAVFCVCFVPYHLVRLPYAFLQPFLHRCVWKQAFYYLKELTVLLSVLNACLDPLIYFIFCKAFRAQLGLKIVFSKTTTTAQQDSTAPPPEARRISQGNLTTLTHTQTRTSFSMSRRGSVI</sequence>
<dbReference type="SUPFAM" id="SSF81321">
    <property type="entry name" value="Family A G protein-coupled receptor-like"/>
    <property type="match status" value="1"/>
</dbReference>
<dbReference type="PRINTS" id="PR01157">
    <property type="entry name" value="P2YPURNOCPTR"/>
</dbReference>
<dbReference type="FunFam" id="1.20.1070.10:FF:000150">
    <property type="entry name" value="probable G-protein coupled receptor 34"/>
    <property type="match status" value="1"/>
</dbReference>
<evidence type="ECO:0000256" key="6">
    <source>
        <dbReference type="ARBA" id="ARBA00023136"/>
    </source>
</evidence>
<protein>
    <recommendedName>
        <fullName evidence="11">Probable G-protein coupled receptor 34</fullName>
    </recommendedName>
</protein>
<gene>
    <name evidence="16" type="ORF">J4Q44_G00332190</name>
</gene>
<dbReference type="InterPro" id="IPR000276">
    <property type="entry name" value="GPCR_Rhodpsn"/>
</dbReference>